<proteinExistence type="predicted"/>
<keyword evidence="1 3" id="KW-0732">Signal</keyword>
<gene>
    <name evidence="4" type="ORF">R2G56_10355</name>
</gene>
<dbReference type="RefSeq" id="WP_317561226.1">
    <property type="nucleotide sequence ID" value="NZ_JAWLIP010000004.1"/>
</dbReference>
<evidence type="ECO:0000256" key="2">
    <source>
        <dbReference type="ARBA" id="ARBA00022764"/>
    </source>
</evidence>
<evidence type="ECO:0000256" key="3">
    <source>
        <dbReference type="SAM" id="SignalP"/>
    </source>
</evidence>
<reference evidence="4 5" key="1">
    <citation type="submission" date="2023-10" db="EMBL/GenBank/DDBJ databases">
        <authorList>
            <person name="Venkata Ramana C."/>
            <person name="Sasikala C."/>
            <person name="Dhurka M."/>
        </authorList>
    </citation>
    <scope>NUCLEOTIDE SEQUENCE [LARGE SCALE GENOMIC DNA]</scope>
    <source>
        <strain evidence="4 5">KCTC 32151</strain>
    </source>
</reference>
<protein>
    <submittedName>
        <fullName evidence="4">ABC transporter substrate-binding protein</fullName>
    </submittedName>
</protein>
<dbReference type="Pfam" id="PF13416">
    <property type="entry name" value="SBP_bac_8"/>
    <property type="match status" value="1"/>
</dbReference>
<dbReference type="Gene3D" id="3.40.190.10">
    <property type="entry name" value="Periplasmic binding protein-like II"/>
    <property type="match status" value="2"/>
</dbReference>
<keyword evidence="5" id="KW-1185">Reference proteome</keyword>
<feature type="chain" id="PRO_5045647024" evidence="3">
    <location>
        <begin position="23"/>
        <end position="360"/>
    </location>
</feature>
<dbReference type="Proteomes" id="UP001185659">
    <property type="component" value="Unassembled WGS sequence"/>
</dbReference>
<dbReference type="InterPro" id="IPR006059">
    <property type="entry name" value="SBP"/>
</dbReference>
<organism evidence="4 5">
    <name type="scientific">Nitratireductor aquimarinus</name>
    <dbReference type="NCBI Taxonomy" id="889300"/>
    <lineage>
        <taxon>Bacteria</taxon>
        <taxon>Pseudomonadati</taxon>
        <taxon>Pseudomonadota</taxon>
        <taxon>Alphaproteobacteria</taxon>
        <taxon>Hyphomicrobiales</taxon>
        <taxon>Phyllobacteriaceae</taxon>
        <taxon>Nitratireductor</taxon>
    </lineage>
</organism>
<sequence>MIRFILCVSALFALLHALPAHADDTVFDAPDGKAETLVIGSVTDLEHIEPLIQEFQRTNPTTEVVYRQMTSLDLYGAAAEACEERRFFADAVISSAIPEQVRLVNDGCSEPFRFALPPDLPDWASWRNELVGLTFEPAVIVYDREGLEPDEVPRNRFELVDLLRQTERFRGRIGTYDIESSGVGYIFAFEDAAQASTWGRLLESLGQNRAQLFCCSSDVIDGVRTGRLVLGYNVLGSYALARQQEDPRIGIIFPSDYTLALSRAALVSRHARNKRAANALIALALSDKGQELFSGPSRLFSSMSGPEMLGRIDTGDGPSAEAAAFRPIGLSPALLVGLDQAKRKAFLDQWRKSFRAGGGE</sequence>
<dbReference type="EMBL" id="JAWLIP010000004">
    <property type="protein sequence ID" value="MDV6226685.1"/>
    <property type="molecule type" value="Genomic_DNA"/>
</dbReference>
<dbReference type="SUPFAM" id="SSF53850">
    <property type="entry name" value="Periplasmic binding protein-like II"/>
    <property type="match status" value="1"/>
</dbReference>
<name>A0ABU4AKD5_9HYPH</name>
<accession>A0ABU4AKD5</accession>
<dbReference type="PANTHER" id="PTHR30006">
    <property type="entry name" value="THIAMINE-BINDING PERIPLASMIC PROTEIN-RELATED"/>
    <property type="match status" value="1"/>
</dbReference>
<feature type="signal peptide" evidence="3">
    <location>
        <begin position="1"/>
        <end position="22"/>
    </location>
</feature>
<dbReference type="PANTHER" id="PTHR30006:SF25">
    <property type="entry name" value="PHOSPHOGLYCERATE TRANSPORT REGULATORY PROTEIN PGTC"/>
    <property type="match status" value="1"/>
</dbReference>
<evidence type="ECO:0000313" key="4">
    <source>
        <dbReference type="EMBL" id="MDV6226685.1"/>
    </source>
</evidence>
<evidence type="ECO:0000256" key="1">
    <source>
        <dbReference type="ARBA" id="ARBA00022729"/>
    </source>
</evidence>
<evidence type="ECO:0000313" key="5">
    <source>
        <dbReference type="Proteomes" id="UP001185659"/>
    </source>
</evidence>
<keyword evidence="2" id="KW-0574">Periplasm</keyword>
<comment type="caution">
    <text evidence="4">The sequence shown here is derived from an EMBL/GenBank/DDBJ whole genome shotgun (WGS) entry which is preliminary data.</text>
</comment>